<evidence type="ECO:0000256" key="4">
    <source>
        <dbReference type="ARBA" id="ARBA00016244"/>
    </source>
</evidence>
<dbReference type="PRINTS" id="PR01005">
    <property type="entry name" value="FLGHOOKAP1"/>
</dbReference>
<keyword evidence="11" id="KW-0282">Flagellum</keyword>
<dbReference type="EMBL" id="BAAAZH010000012">
    <property type="protein sequence ID" value="GAA4115979.1"/>
    <property type="molecule type" value="Genomic_DNA"/>
</dbReference>
<proteinExistence type="inferred from homology"/>
<dbReference type="Proteomes" id="UP001501495">
    <property type="component" value="Unassembled WGS sequence"/>
</dbReference>
<evidence type="ECO:0000256" key="2">
    <source>
        <dbReference type="ARBA" id="ARBA00004613"/>
    </source>
</evidence>
<accession>A0ABP7XGI7</accession>
<dbReference type="SUPFAM" id="SSF64518">
    <property type="entry name" value="Phase 1 flagellin"/>
    <property type="match status" value="1"/>
</dbReference>
<keyword evidence="11" id="KW-0966">Cell projection</keyword>
<comment type="subcellular location">
    <subcellularLocation>
        <location evidence="1 7">Bacterial flagellum</location>
    </subcellularLocation>
    <subcellularLocation>
        <location evidence="2 7">Secreted</location>
    </subcellularLocation>
</comment>
<feature type="domain" description="Flagellar basal body rod protein N-terminal" evidence="8">
    <location>
        <begin position="8"/>
        <end position="38"/>
    </location>
</feature>
<evidence type="ECO:0000256" key="3">
    <source>
        <dbReference type="ARBA" id="ARBA00009677"/>
    </source>
</evidence>
<dbReference type="InterPro" id="IPR001444">
    <property type="entry name" value="Flag_bb_rod_N"/>
</dbReference>
<dbReference type="InterPro" id="IPR010930">
    <property type="entry name" value="Flg_bb/hook_C_dom"/>
</dbReference>
<dbReference type="NCBIfam" id="TIGR02492">
    <property type="entry name" value="flgK_ends"/>
    <property type="match status" value="1"/>
</dbReference>
<keyword evidence="11" id="KW-0969">Cilium</keyword>
<dbReference type="InterPro" id="IPR002371">
    <property type="entry name" value="FlgK"/>
</dbReference>
<keyword evidence="12" id="KW-1185">Reference proteome</keyword>
<protein>
    <recommendedName>
        <fullName evidence="4 7">Flagellar hook-associated protein 1</fullName>
        <shortName evidence="7">HAP1</shortName>
    </recommendedName>
</protein>
<dbReference type="InterPro" id="IPR053927">
    <property type="entry name" value="FlgK_helical"/>
</dbReference>
<dbReference type="PANTHER" id="PTHR30033">
    <property type="entry name" value="FLAGELLAR HOOK-ASSOCIATED PROTEIN 1"/>
    <property type="match status" value="1"/>
</dbReference>
<evidence type="ECO:0000313" key="12">
    <source>
        <dbReference type="Proteomes" id="UP001501495"/>
    </source>
</evidence>
<dbReference type="RefSeq" id="WP_344732722.1">
    <property type="nucleotide sequence ID" value="NZ_BAAAZH010000012.1"/>
</dbReference>
<dbReference type="Pfam" id="PF22638">
    <property type="entry name" value="FlgK_D1"/>
    <property type="match status" value="1"/>
</dbReference>
<sequence length="463" mass="47109">MSGSFSSLNTALTALRYTSAALDVASNNIANVNTEGYTRRRVIAESIGAPSVPANWSIYDGVGGGVATNGVQRLSDDLLDARSRAEHGNQSYLDVRSTVLQRVESGIGEPGDSGVTAALGDFRAAWHDLANDPGGTATRQVVMSSAVALTDAIHAQASAIEAEQSTQRSHMNSAVSEVNAVAKQLADANRTIAASRLDGVDVSNLQDQRDKLAQRLAELTGGTATPRADGGLDVSVGGVGLVSGSTAKSLVVSSGINPDGTPDGNPLVLGISDGTTTTPVTGLTGEVGAISDLLTTTLPAYASGLDAVAKGLADTVNALHQSGYDLSGTAGGAFFSYSATGAAASLTLAITDTSKIAAAGTSGGTLDGSIADKLGASGTAESSYQQLVSGFGTEVASVKRRQTTQQLLTTQIDNARQQLSGVNLDEETVNMLSAQRAYEAAARVMTTVDSVLDTLINRTGVTR</sequence>
<evidence type="ECO:0000259" key="8">
    <source>
        <dbReference type="Pfam" id="PF00460"/>
    </source>
</evidence>
<keyword evidence="6 7" id="KW-0975">Bacterial flagellum</keyword>
<keyword evidence="5 7" id="KW-0964">Secreted</keyword>
<name>A0ABP7XGI7_9ACTN</name>
<evidence type="ECO:0000259" key="9">
    <source>
        <dbReference type="Pfam" id="PF06429"/>
    </source>
</evidence>
<evidence type="ECO:0000256" key="5">
    <source>
        <dbReference type="ARBA" id="ARBA00022525"/>
    </source>
</evidence>
<evidence type="ECO:0000256" key="7">
    <source>
        <dbReference type="RuleBase" id="RU362065"/>
    </source>
</evidence>
<organism evidence="11 12">
    <name type="scientific">Nocardioides fonticola</name>
    <dbReference type="NCBI Taxonomy" id="450363"/>
    <lineage>
        <taxon>Bacteria</taxon>
        <taxon>Bacillati</taxon>
        <taxon>Actinomycetota</taxon>
        <taxon>Actinomycetes</taxon>
        <taxon>Propionibacteriales</taxon>
        <taxon>Nocardioidaceae</taxon>
        <taxon>Nocardioides</taxon>
    </lineage>
</organism>
<reference evidence="12" key="1">
    <citation type="journal article" date="2019" name="Int. J. Syst. Evol. Microbiol.">
        <title>The Global Catalogue of Microorganisms (GCM) 10K type strain sequencing project: providing services to taxonomists for standard genome sequencing and annotation.</title>
        <authorList>
            <consortium name="The Broad Institute Genomics Platform"/>
            <consortium name="The Broad Institute Genome Sequencing Center for Infectious Disease"/>
            <person name="Wu L."/>
            <person name="Ma J."/>
        </authorList>
    </citation>
    <scope>NUCLEOTIDE SEQUENCE [LARGE SCALE GENOMIC DNA]</scope>
    <source>
        <strain evidence="12">JCM 16703</strain>
    </source>
</reference>
<comment type="similarity">
    <text evidence="3 7">Belongs to the flagella basal body rod proteins family.</text>
</comment>
<evidence type="ECO:0000313" key="11">
    <source>
        <dbReference type="EMBL" id="GAA4115979.1"/>
    </source>
</evidence>
<evidence type="ECO:0000256" key="1">
    <source>
        <dbReference type="ARBA" id="ARBA00004365"/>
    </source>
</evidence>
<feature type="domain" description="Flagellar hook-associated protein FlgK helical" evidence="10">
    <location>
        <begin position="100"/>
        <end position="335"/>
    </location>
</feature>
<dbReference type="PANTHER" id="PTHR30033:SF1">
    <property type="entry name" value="FLAGELLAR HOOK-ASSOCIATED PROTEIN 1"/>
    <property type="match status" value="1"/>
</dbReference>
<dbReference type="Pfam" id="PF00460">
    <property type="entry name" value="Flg_bb_rod"/>
    <property type="match status" value="1"/>
</dbReference>
<comment type="caution">
    <text evidence="11">The sequence shown here is derived from an EMBL/GenBank/DDBJ whole genome shotgun (WGS) entry which is preliminary data.</text>
</comment>
<evidence type="ECO:0000259" key="10">
    <source>
        <dbReference type="Pfam" id="PF22638"/>
    </source>
</evidence>
<dbReference type="Pfam" id="PF06429">
    <property type="entry name" value="Flg_bbr_C"/>
    <property type="match status" value="1"/>
</dbReference>
<evidence type="ECO:0000256" key="6">
    <source>
        <dbReference type="ARBA" id="ARBA00023143"/>
    </source>
</evidence>
<gene>
    <name evidence="7 11" type="primary">flgK</name>
    <name evidence="11" type="ORF">GCM10022215_15360</name>
</gene>
<feature type="domain" description="Flagellar basal-body/hook protein C-terminal" evidence="9">
    <location>
        <begin position="420"/>
        <end position="457"/>
    </location>
</feature>